<protein>
    <recommendedName>
        <fullName evidence="2">Myb-like domain-containing protein</fullName>
    </recommendedName>
</protein>
<sequence>MEKKVLSRSILCMNKEDLKKKEEDYSKVLENKNEVVDKDHKIIVSNLNNEQSVKERKKNKKKRPASPINSEEITIEPSQIKISDLCKDIRIGRKSVKFNEIRKMEAVKKKMKLNNSELFSKKILVNGEVIPETKNVSADKNLQKTYLDTHNLGLPIVRNGNMNVTKNHLKGAPQVRVVNGKIVIDETSLQVDRRERDVNPDIEMELVEENDLSRKVNSASWGKREKSDRWSLEETQRFYNALSQWGTDFGVICKMFPNRSQRQIKNKFNSEEKKYPERINTALKSRKPIDILAYSKAVGSTFRSIDEIENELKKAKKDFEESRRISMENSKILINKNV</sequence>
<evidence type="ECO:0000313" key="4">
    <source>
        <dbReference type="Proteomes" id="UP000011958"/>
    </source>
</evidence>
<reference evidence="4" key="1">
    <citation type="journal article" date="2016" name="Nat. Commun.">
        <title>Genome analysis of three Pneumocystis species reveals adaptation mechanisms to life exclusively in mammalian hosts.</title>
        <authorList>
            <person name="Ma L."/>
            <person name="Chen Z."/>
            <person name="Huang D.W."/>
            <person name="Kutty G."/>
            <person name="Ishihara M."/>
            <person name="Wang H."/>
            <person name="Abouelleil A."/>
            <person name="Bishop L."/>
            <person name="Davey E."/>
            <person name="Deng R."/>
            <person name="Deng X."/>
            <person name="Fan L."/>
            <person name="Fantoni G."/>
            <person name="Fitzgerald M."/>
            <person name="Gogineni E."/>
            <person name="Goldberg J.M."/>
            <person name="Handley G."/>
            <person name="Hu X."/>
            <person name="Huber C."/>
            <person name="Jiao X."/>
            <person name="Jones K."/>
            <person name="Levin J.Z."/>
            <person name="Liu Y."/>
            <person name="Macdonald P."/>
            <person name="Melnikov A."/>
            <person name="Raley C."/>
            <person name="Sassi M."/>
            <person name="Sherman B.T."/>
            <person name="Song X."/>
            <person name="Sykes S."/>
            <person name="Tran B."/>
            <person name="Walsh L."/>
            <person name="Xia Y."/>
            <person name="Yang J."/>
            <person name="Young S."/>
            <person name="Zeng Q."/>
            <person name="Zheng X."/>
            <person name="Stephens R."/>
            <person name="Nusbaum C."/>
            <person name="Birren B.W."/>
            <person name="Azadi P."/>
            <person name="Lempicki R.A."/>
            <person name="Cuomo C.A."/>
            <person name="Kovacs J.A."/>
        </authorList>
    </citation>
    <scope>NUCLEOTIDE SEQUENCE [LARGE SCALE GENOMIC DNA]</scope>
    <source>
        <strain evidence="4">B123</strain>
    </source>
</reference>
<evidence type="ECO:0000259" key="2">
    <source>
        <dbReference type="SMART" id="SM00717"/>
    </source>
</evidence>
<dbReference type="VEuPathDB" id="FungiDB:PNEG_00712"/>
<proteinExistence type="predicted"/>
<dbReference type="CDD" id="cd00167">
    <property type="entry name" value="SANT"/>
    <property type="match status" value="1"/>
</dbReference>
<feature type="region of interest" description="Disordered" evidence="1">
    <location>
        <begin position="47"/>
        <end position="71"/>
    </location>
</feature>
<evidence type="ECO:0000313" key="3">
    <source>
        <dbReference type="EMBL" id="EMR11115.1"/>
    </source>
</evidence>
<dbReference type="OrthoDB" id="272624at2759"/>
<feature type="domain" description="Myb-like" evidence="2">
    <location>
        <begin position="226"/>
        <end position="274"/>
    </location>
</feature>
<accession>M7PB52</accession>
<dbReference type="SMART" id="SM00717">
    <property type="entry name" value="SANT"/>
    <property type="match status" value="1"/>
</dbReference>
<dbReference type="PANTHER" id="PTHR22929">
    <property type="entry name" value="RNA POLYMERASE III TRANSCRIPTION INITIATION FACTOR B"/>
    <property type="match status" value="1"/>
</dbReference>
<dbReference type="GO" id="GO:0000126">
    <property type="term" value="C:transcription factor TFIIIB complex"/>
    <property type="evidence" value="ECO:0007669"/>
    <property type="project" value="TreeGrafter"/>
</dbReference>
<dbReference type="Gene3D" id="1.10.10.60">
    <property type="entry name" value="Homeodomain-like"/>
    <property type="match status" value="1"/>
</dbReference>
<dbReference type="RefSeq" id="XP_007872612.1">
    <property type="nucleotide sequence ID" value="XM_007874421.1"/>
</dbReference>
<dbReference type="AlphaFoldDB" id="M7PB52"/>
<dbReference type="GeneID" id="19894410"/>
<dbReference type="SUPFAM" id="SSF46689">
    <property type="entry name" value="Homeodomain-like"/>
    <property type="match status" value="1"/>
</dbReference>
<gene>
    <name evidence="3" type="ORF">PNEG_00712</name>
</gene>
<organism evidence="3 4">
    <name type="scientific">Pneumocystis murina (strain B123)</name>
    <name type="common">Mouse pneumocystis pneumonia agent</name>
    <name type="synonym">Pneumocystis carinii f. sp. muris</name>
    <dbReference type="NCBI Taxonomy" id="1069680"/>
    <lineage>
        <taxon>Eukaryota</taxon>
        <taxon>Fungi</taxon>
        <taxon>Dikarya</taxon>
        <taxon>Ascomycota</taxon>
        <taxon>Taphrinomycotina</taxon>
        <taxon>Pneumocystomycetes</taxon>
        <taxon>Pneumocystaceae</taxon>
        <taxon>Pneumocystis</taxon>
    </lineage>
</organism>
<comment type="caution">
    <text evidence="3">The sequence shown here is derived from an EMBL/GenBank/DDBJ whole genome shotgun (WGS) entry which is preliminary data.</text>
</comment>
<dbReference type="EMBL" id="AFWA02000002">
    <property type="protein sequence ID" value="EMR11115.1"/>
    <property type="molecule type" value="Genomic_DNA"/>
</dbReference>
<keyword evidence="4" id="KW-1185">Reference proteome</keyword>
<dbReference type="STRING" id="1069680.M7PB52"/>
<dbReference type="PANTHER" id="PTHR22929:SF0">
    <property type="entry name" value="TRANSCRIPTION FACTOR TFIIIB COMPONENT B'' HOMOLOG"/>
    <property type="match status" value="1"/>
</dbReference>
<dbReference type="InterPro" id="IPR039467">
    <property type="entry name" value="TFIIIB_B''_Myb"/>
</dbReference>
<evidence type="ECO:0000256" key="1">
    <source>
        <dbReference type="SAM" id="MobiDB-lite"/>
    </source>
</evidence>
<dbReference type="eggNOG" id="KOG2009">
    <property type="taxonomic scope" value="Eukaryota"/>
</dbReference>
<dbReference type="HOGENOM" id="CLU_821643_0_0_1"/>
<dbReference type="OMA" id="LRTMDWA"/>
<dbReference type="Proteomes" id="UP000011958">
    <property type="component" value="Unassembled WGS sequence"/>
</dbReference>
<dbReference type="InterPro" id="IPR009057">
    <property type="entry name" value="Homeodomain-like_sf"/>
</dbReference>
<feature type="compositionally biased region" description="Basic residues" evidence="1">
    <location>
        <begin position="55"/>
        <end position="64"/>
    </location>
</feature>
<dbReference type="GO" id="GO:0070898">
    <property type="term" value="P:RNA polymerase III preinitiation complex assembly"/>
    <property type="evidence" value="ECO:0007669"/>
    <property type="project" value="TreeGrafter"/>
</dbReference>
<dbReference type="Pfam" id="PF15963">
    <property type="entry name" value="Myb_DNA-bind_7"/>
    <property type="match status" value="1"/>
</dbReference>
<dbReference type="InterPro" id="IPR001005">
    <property type="entry name" value="SANT/Myb"/>
</dbReference>
<name>M7PB52_PNEMU</name>
<dbReference type="GO" id="GO:0001156">
    <property type="term" value="F:TFIIIC-class transcription factor complex binding"/>
    <property type="evidence" value="ECO:0007669"/>
    <property type="project" value="TreeGrafter"/>
</dbReference>